<feature type="coiled-coil region" evidence="1">
    <location>
        <begin position="455"/>
        <end position="513"/>
    </location>
</feature>
<dbReference type="PANTHER" id="PTHR18863:SF4">
    <property type="entry name" value="COILED-COIL DOMAIN-CONTAINING PROTEIN 170"/>
    <property type="match status" value="1"/>
</dbReference>
<dbReference type="OMA" id="EQRTHNY"/>
<dbReference type="Ensembl" id="ENSCMIT00000014114.1">
    <property type="protein sequence ID" value="ENSCMIP00000013811.1"/>
    <property type="gene ID" value="ENSCMIG00000006895.1"/>
</dbReference>
<dbReference type="InterPro" id="IPR039139">
    <property type="entry name" value="CCDC170-like"/>
</dbReference>
<feature type="coiled-coil region" evidence="1">
    <location>
        <begin position="7"/>
        <end position="34"/>
    </location>
</feature>
<sequence length="696" mass="80418">NHYRTAAENARGELAAMQVKYKNAQTEVSEHTNRHATSETYIQELKAEVQSYKENNARQGFLISCLRERIQERENESGELVTSKALAEVTVQTLQKEKRELQKNNMELETKLRKYLTECDEAKQEAFRKRKEYEDFLLKLTNRINVDCNGVDDPLDFLVVQVEELYKENTRKNCQITNLEETIGNHDVESKASRETIMRLVSEVGREQKTAASYLQKMETLHKDLNKVLEAKHHLERETQILQDRLEASQRVCKASTLEIANWKKHSDELVGRLQPYLHEAKAAQSQLEAFKEQLASLLSSGCVVVQPTEEAVKERIRDICDREENKNWAVSQLEERMSKLTEQLEKQRELHQLALRSAQEAEQKLPELLEKVRYLEGQLLTGDVLHDDMSQDKQKYLRFLEQLSEKMKLEKMTADIGFDLQLDAIFARADQLVTMESEAITENKTLLYNLRRKLKSLNERLHSKELHMDLLRKKIAQLEEEKLTRTALAVERDEANLTVRKLHKKLERLEKELCSVRASNTDLKAKLSDTHELKIKTLEQSRTIEEMNKSLEKLEKLKQKTDKRLISTKSELDFTEFEAMEHKERAKNMLEAVASELKTLKITLVEVAKREKQLVDFREVVSQMLGLNIDTLALPDYEIIKQLERLIATHHSSTVTALTFGHCSFLQTHLPPPSSGTHVSLSSTLTSPPNVQGGI</sequence>
<dbReference type="STRING" id="7868.ENSCMIP00000013811"/>
<reference evidence="3" key="5">
    <citation type="submission" date="2025-09" db="UniProtKB">
        <authorList>
            <consortium name="Ensembl"/>
        </authorList>
    </citation>
    <scope>IDENTIFICATION</scope>
</reference>
<dbReference type="InParanoid" id="A0A4W3HD62"/>
<reference evidence="4" key="1">
    <citation type="journal article" date="2006" name="Science">
        <title>Ancient noncoding elements conserved in the human genome.</title>
        <authorList>
            <person name="Venkatesh B."/>
            <person name="Kirkness E.F."/>
            <person name="Loh Y.H."/>
            <person name="Halpern A.L."/>
            <person name="Lee A.P."/>
            <person name="Johnson J."/>
            <person name="Dandona N."/>
            <person name="Viswanathan L.D."/>
            <person name="Tay A."/>
            <person name="Venter J.C."/>
            <person name="Strausberg R.L."/>
            <person name="Brenner S."/>
        </authorList>
    </citation>
    <scope>NUCLEOTIDE SEQUENCE [LARGE SCALE GENOMIC DNA]</scope>
</reference>
<proteinExistence type="predicted"/>
<dbReference type="GeneTree" id="ENSGT00390000012924"/>
<dbReference type="SUPFAM" id="SSF57997">
    <property type="entry name" value="Tropomyosin"/>
    <property type="match status" value="1"/>
</dbReference>
<keyword evidence="4" id="KW-1185">Reference proteome</keyword>
<accession>A0A4W3HD62</accession>
<feature type="coiled-coil region" evidence="1">
    <location>
        <begin position="218"/>
        <end position="245"/>
    </location>
</feature>
<evidence type="ECO:0000313" key="4">
    <source>
        <dbReference type="Proteomes" id="UP000314986"/>
    </source>
</evidence>
<name>A0A4W3HD62_CALMI</name>
<dbReference type="PANTHER" id="PTHR18863">
    <property type="entry name" value="TSEC-2-RELATED"/>
    <property type="match status" value="1"/>
</dbReference>
<reference evidence="3" key="4">
    <citation type="submission" date="2025-08" db="UniProtKB">
        <authorList>
            <consortium name="Ensembl"/>
        </authorList>
    </citation>
    <scope>IDENTIFICATION</scope>
</reference>
<feature type="coiled-coil region" evidence="1">
    <location>
        <begin position="84"/>
        <end position="132"/>
    </location>
</feature>
<evidence type="ECO:0000313" key="3">
    <source>
        <dbReference type="Ensembl" id="ENSCMIP00000013811.1"/>
    </source>
</evidence>
<organism evidence="3 4">
    <name type="scientific">Callorhinchus milii</name>
    <name type="common">Ghost shark</name>
    <dbReference type="NCBI Taxonomy" id="7868"/>
    <lineage>
        <taxon>Eukaryota</taxon>
        <taxon>Metazoa</taxon>
        <taxon>Chordata</taxon>
        <taxon>Craniata</taxon>
        <taxon>Vertebrata</taxon>
        <taxon>Chondrichthyes</taxon>
        <taxon>Holocephali</taxon>
        <taxon>Chimaeriformes</taxon>
        <taxon>Callorhinchidae</taxon>
        <taxon>Callorhinchus</taxon>
    </lineage>
</organism>
<keyword evidence="1" id="KW-0175">Coiled coil</keyword>
<feature type="coiled-coil region" evidence="1">
    <location>
        <begin position="541"/>
        <end position="604"/>
    </location>
</feature>
<feature type="region of interest" description="Disordered" evidence="2">
    <location>
        <begin position="677"/>
        <end position="696"/>
    </location>
</feature>
<feature type="coiled-coil region" evidence="1">
    <location>
        <begin position="281"/>
        <end position="379"/>
    </location>
</feature>
<protein>
    <submittedName>
        <fullName evidence="3">Coiled-coil domain containing 170</fullName>
    </submittedName>
</protein>
<reference evidence="4" key="3">
    <citation type="journal article" date="2014" name="Nature">
        <title>Elephant shark genome provides unique insights into gnathostome evolution.</title>
        <authorList>
            <consortium name="International Elephant Shark Genome Sequencing Consortium"/>
            <person name="Venkatesh B."/>
            <person name="Lee A.P."/>
            <person name="Ravi V."/>
            <person name="Maurya A.K."/>
            <person name="Lian M.M."/>
            <person name="Swann J.B."/>
            <person name="Ohta Y."/>
            <person name="Flajnik M.F."/>
            <person name="Sutoh Y."/>
            <person name="Kasahara M."/>
            <person name="Hoon S."/>
            <person name="Gangu V."/>
            <person name="Roy S.W."/>
            <person name="Irimia M."/>
            <person name="Korzh V."/>
            <person name="Kondrychyn I."/>
            <person name="Lim Z.W."/>
            <person name="Tay B.H."/>
            <person name="Tohari S."/>
            <person name="Kong K.W."/>
            <person name="Ho S."/>
            <person name="Lorente-Galdos B."/>
            <person name="Quilez J."/>
            <person name="Marques-Bonet T."/>
            <person name="Raney B.J."/>
            <person name="Ingham P.W."/>
            <person name="Tay A."/>
            <person name="Hillier L.W."/>
            <person name="Minx P."/>
            <person name="Boehm T."/>
            <person name="Wilson R.K."/>
            <person name="Brenner S."/>
            <person name="Warren W.C."/>
        </authorList>
    </citation>
    <scope>NUCLEOTIDE SEQUENCE [LARGE SCALE GENOMIC DNA]</scope>
</reference>
<evidence type="ECO:0000256" key="1">
    <source>
        <dbReference type="SAM" id="Coils"/>
    </source>
</evidence>
<dbReference type="Proteomes" id="UP000314986">
    <property type="component" value="Unassembled WGS sequence"/>
</dbReference>
<dbReference type="AlphaFoldDB" id="A0A4W3HD62"/>
<reference evidence="4" key="2">
    <citation type="journal article" date="2007" name="PLoS Biol.">
        <title>Survey sequencing and comparative analysis of the elephant shark (Callorhinchus milii) genome.</title>
        <authorList>
            <person name="Venkatesh B."/>
            <person name="Kirkness E.F."/>
            <person name="Loh Y.H."/>
            <person name="Halpern A.L."/>
            <person name="Lee A.P."/>
            <person name="Johnson J."/>
            <person name="Dandona N."/>
            <person name="Viswanathan L.D."/>
            <person name="Tay A."/>
            <person name="Venter J.C."/>
            <person name="Strausberg R.L."/>
            <person name="Brenner S."/>
        </authorList>
    </citation>
    <scope>NUCLEOTIDE SEQUENCE [LARGE SCALE GENOMIC DNA]</scope>
</reference>
<evidence type="ECO:0000256" key="2">
    <source>
        <dbReference type="SAM" id="MobiDB-lite"/>
    </source>
</evidence>